<gene>
    <name evidence="1" type="ORF">CEXT_218181</name>
</gene>
<protein>
    <submittedName>
        <fullName evidence="1">Uncharacterized protein</fullName>
    </submittedName>
</protein>
<proteinExistence type="predicted"/>
<dbReference type="Proteomes" id="UP001054945">
    <property type="component" value="Unassembled WGS sequence"/>
</dbReference>
<accession>A0AAV4Y1M7</accession>
<organism evidence="1 2">
    <name type="scientific">Caerostris extrusa</name>
    <name type="common">Bark spider</name>
    <name type="synonym">Caerostris bankana</name>
    <dbReference type="NCBI Taxonomy" id="172846"/>
    <lineage>
        <taxon>Eukaryota</taxon>
        <taxon>Metazoa</taxon>
        <taxon>Ecdysozoa</taxon>
        <taxon>Arthropoda</taxon>
        <taxon>Chelicerata</taxon>
        <taxon>Arachnida</taxon>
        <taxon>Araneae</taxon>
        <taxon>Araneomorphae</taxon>
        <taxon>Entelegynae</taxon>
        <taxon>Araneoidea</taxon>
        <taxon>Araneidae</taxon>
        <taxon>Caerostris</taxon>
    </lineage>
</organism>
<comment type="caution">
    <text evidence="1">The sequence shown here is derived from an EMBL/GenBank/DDBJ whole genome shotgun (WGS) entry which is preliminary data.</text>
</comment>
<name>A0AAV4Y1M7_CAEEX</name>
<evidence type="ECO:0000313" key="1">
    <source>
        <dbReference type="EMBL" id="GIZ01258.1"/>
    </source>
</evidence>
<dbReference type="EMBL" id="BPLR01001271">
    <property type="protein sequence ID" value="GIZ01258.1"/>
    <property type="molecule type" value="Genomic_DNA"/>
</dbReference>
<evidence type="ECO:0000313" key="2">
    <source>
        <dbReference type="Proteomes" id="UP001054945"/>
    </source>
</evidence>
<dbReference type="AlphaFoldDB" id="A0AAV4Y1M7"/>
<reference evidence="1 2" key="1">
    <citation type="submission" date="2021-06" db="EMBL/GenBank/DDBJ databases">
        <title>Caerostris extrusa draft genome.</title>
        <authorList>
            <person name="Kono N."/>
            <person name="Arakawa K."/>
        </authorList>
    </citation>
    <scope>NUCLEOTIDE SEQUENCE [LARGE SCALE GENOMIC DNA]</scope>
</reference>
<keyword evidence="2" id="KW-1185">Reference proteome</keyword>
<sequence>MRDITQKILKCLKRDAKKTLMGKSERGVHQDLQITNKLNTTMHLLPAQWEGEIHVADEKAARSPRDKPAQVEIDGTTTFLNAQIDRPRKEELIFCANFLHHTFRTQRSWWKRWTLIGLGERNKQFAGYLCRLEVFDWRSLVFGDGRSYGCCSSDFKVWYGWGRSGMSVSKRMVHSLRIIKFVLF</sequence>